<organism evidence="1">
    <name type="scientific">freshwater metagenome</name>
    <dbReference type="NCBI Taxonomy" id="449393"/>
    <lineage>
        <taxon>unclassified sequences</taxon>
        <taxon>metagenomes</taxon>
        <taxon>ecological metagenomes</taxon>
    </lineage>
</organism>
<dbReference type="InterPro" id="IPR030891">
    <property type="entry name" value="HaoB_nitrify"/>
</dbReference>
<gene>
    <name evidence="1" type="ORF">UFOPK4175_00687</name>
</gene>
<dbReference type="AlphaFoldDB" id="A0A6J7S244"/>
<dbReference type="EMBL" id="CAFBPX010000106">
    <property type="protein sequence ID" value="CAB5034530.1"/>
    <property type="molecule type" value="Genomic_DNA"/>
</dbReference>
<sequence>MNWTLKKSVLTLSCGLLLLSGGTLLVQQIRVAFFNDGESRKINKTQLRVRYSQGQPSDISGYFSVDSIDDYAMQRDDKDSFSLLLAHYKDSDNQEHRAVLFPKSKQETGFLPSSTELRQTIWQAAAKTISQNTPKDTLMLSWWDDGQRIHFLSGRNAWLSKPGKETFISPVWRNLQDNLLLASDVEREQLSKMARWLTMDSDKALAEIRTFFDPSRPVYLLVNNDLLMRLGEMIDYGGTPLSFNSKTVPAHDNLHGDIALIKQWANEEGDGNYLVQKEGLNYHLWGTPKLSGTEKNSLIVRLLPFVDSLKKLPEGVQLVYQSNWGGYLSIYKIDLN</sequence>
<reference evidence="1" key="1">
    <citation type="submission" date="2020-05" db="EMBL/GenBank/DDBJ databases">
        <authorList>
            <person name="Chiriac C."/>
            <person name="Salcher M."/>
            <person name="Ghai R."/>
            <person name="Kavagutti S V."/>
        </authorList>
    </citation>
    <scope>NUCLEOTIDE SEQUENCE</scope>
</reference>
<dbReference type="Gene3D" id="3.40.50.12610">
    <property type="match status" value="1"/>
</dbReference>
<proteinExistence type="predicted"/>
<name>A0A6J7S244_9ZZZZ</name>
<accession>A0A6J7S244</accession>
<dbReference type="NCBIfam" id="TIGR04392">
    <property type="entry name" value="haoB_nitrify"/>
    <property type="match status" value="1"/>
</dbReference>
<protein>
    <submittedName>
        <fullName evidence="1">Unannotated protein</fullName>
    </submittedName>
</protein>
<evidence type="ECO:0000313" key="1">
    <source>
        <dbReference type="EMBL" id="CAB5034530.1"/>
    </source>
</evidence>